<gene>
    <name evidence="7" type="ORF">ACFFIX_15195</name>
</gene>
<dbReference type="InterPro" id="IPR006710">
    <property type="entry name" value="Glyco_hydro_43"/>
</dbReference>
<evidence type="ECO:0000256" key="4">
    <source>
        <dbReference type="ARBA" id="ARBA00023295"/>
    </source>
</evidence>
<dbReference type="Proteomes" id="UP001589854">
    <property type="component" value="Unassembled WGS sequence"/>
</dbReference>
<proteinExistence type="inferred from homology"/>
<dbReference type="SUPFAM" id="SSF75005">
    <property type="entry name" value="Arabinanase/levansucrase/invertase"/>
    <property type="match status" value="1"/>
</dbReference>
<accession>A0ABV6GGH1</accession>
<dbReference type="RefSeq" id="WP_378935443.1">
    <property type="nucleotide sequence ID" value="NZ_JBHLVO010000013.1"/>
</dbReference>
<evidence type="ECO:0000256" key="2">
    <source>
        <dbReference type="ARBA" id="ARBA00009865"/>
    </source>
</evidence>
<name>A0ABV6GGH1_9BACI</name>
<dbReference type="PANTHER" id="PTHR43301:SF3">
    <property type="entry name" value="ARABINAN ENDO-1,5-ALPHA-L-ARABINOSIDASE A-RELATED"/>
    <property type="match status" value="1"/>
</dbReference>
<dbReference type="Pfam" id="PF16369">
    <property type="entry name" value="GH43_C"/>
    <property type="match status" value="1"/>
</dbReference>
<keyword evidence="3 5" id="KW-0378">Hydrolase</keyword>
<reference evidence="7 8" key="1">
    <citation type="submission" date="2024-09" db="EMBL/GenBank/DDBJ databases">
        <authorList>
            <person name="Sun Q."/>
            <person name="Mori K."/>
        </authorList>
    </citation>
    <scope>NUCLEOTIDE SEQUENCE [LARGE SCALE GENOMIC DNA]</scope>
    <source>
        <strain evidence="7 8">CCM 7228</strain>
    </source>
</reference>
<dbReference type="EMBL" id="JBHLVO010000013">
    <property type="protein sequence ID" value="MFC0272779.1"/>
    <property type="molecule type" value="Genomic_DNA"/>
</dbReference>
<dbReference type="InterPro" id="IPR032291">
    <property type="entry name" value="Abn2_C"/>
</dbReference>
<organism evidence="7 8">
    <name type="scientific">Metabacillus herbersteinensis</name>
    <dbReference type="NCBI Taxonomy" id="283816"/>
    <lineage>
        <taxon>Bacteria</taxon>
        <taxon>Bacillati</taxon>
        <taxon>Bacillota</taxon>
        <taxon>Bacilli</taxon>
        <taxon>Bacillales</taxon>
        <taxon>Bacillaceae</taxon>
        <taxon>Metabacillus</taxon>
    </lineage>
</organism>
<dbReference type="Pfam" id="PF04616">
    <property type="entry name" value="Glyco_hydro_43"/>
    <property type="match status" value="1"/>
</dbReference>
<comment type="caution">
    <text evidence="7">The sequence shown here is derived from an EMBL/GenBank/DDBJ whole genome shotgun (WGS) entry which is preliminary data.</text>
</comment>
<evidence type="ECO:0000256" key="5">
    <source>
        <dbReference type="RuleBase" id="RU361187"/>
    </source>
</evidence>
<protein>
    <submittedName>
        <fullName evidence="7">Arabinan endo-1,5-alpha-L-arabinosidase</fullName>
    </submittedName>
</protein>
<keyword evidence="4 5" id="KW-0326">Glycosidase</keyword>
<comment type="similarity">
    <text evidence="2 5">Belongs to the glycosyl hydrolase 43 family.</text>
</comment>
<evidence type="ECO:0000313" key="7">
    <source>
        <dbReference type="EMBL" id="MFC0272779.1"/>
    </source>
</evidence>
<dbReference type="InterPro" id="IPR023296">
    <property type="entry name" value="Glyco_hydro_beta-prop_sf"/>
</dbReference>
<keyword evidence="8" id="KW-1185">Reference proteome</keyword>
<dbReference type="Gene3D" id="2.40.128.10">
    <property type="match status" value="1"/>
</dbReference>
<dbReference type="Gene3D" id="2.115.10.20">
    <property type="entry name" value="Glycosyl hydrolase domain, family 43"/>
    <property type="match status" value="1"/>
</dbReference>
<dbReference type="PANTHER" id="PTHR43301">
    <property type="entry name" value="ARABINAN ENDO-1,5-ALPHA-L-ARABINOSIDASE"/>
    <property type="match status" value="1"/>
</dbReference>
<evidence type="ECO:0000256" key="1">
    <source>
        <dbReference type="ARBA" id="ARBA00004834"/>
    </source>
</evidence>
<dbReference type="CDD" id="cd08998">
    <property type="entry name" value="GH43_Arb43a-like"/>
    <property type="match status" value="1"/>
</dbReference>
<evidence type="ECO:0000256" key="3">
    <source>
        <dbReference type="ARBA" id="ARBA00022801"/>
    </source>
</evidence>
<sequence length="444" mass="50676">MIYPKEPIKYDLYDELIADQKELWTIHNVHDPALIKDGDTYYVFSTDAKVGGGELTGGIQIRKSKDLIEWQWEGHAFEQIPEEAFAWTGAKGLWAPDVTKYGDTYYLYYAASQFGKNQSFIGVATSKHIEGPLTDQGEVFKTEHGKDTPNAIDPNITFDENGTPWMVYGSFFGGIYLCEIDPTTGKLVEQNEGRLISRRPHSVEAAVEGPYILYHPELKKYYLFVSYDSLFNTYNIRVARADHIEGPYLDFDGNDMTDIEIEPNKTGMKVLGGYKFGQEEGWIGPGHNSILKDGEDYFICHHARGERTKKHHALHIRRIVWTEDGWPLVSPERYAGEKEQSIDPDAMAGTWECILLDKHENNQIFSHSIELLPNGKIANEENGYWNYVNDNLYELFLSGNFGKQSIIVLTAWNWSNWSPTLVFTGKDEDANVMIAKKVSKRIEE</sequence>
<evidence type="ECO:0000259" key="6">
    <source>
        <dbReference type="Pfam" id="PF16369"/>
    </source>
</evidence>
<evidence type="ECO:0000313" key="8">
    <source>
        <dbReference type="Proteomes" id="UP001589854"/>
    </source>
</evidence>
<dbReference type="InterPro" id="IPR050727">
    <property type="entry name" value="GH43_arabinanases"/>
</dbReference>
<comment type="pathway">
    <text evidence="1">Glycan metabolism; L-arabinan degradation.</text>
</comment>
<feature type="domain" description="Extracellular endo-alpha-(1-&gt;5)-L-arabinanase C-terminal" evidence="6">
    <location>
        <begin position="331"/>
        <end position="429"/>
    </location>
</feature>